<feature type="transmembrane region" description="Helical" evidence="6">
    <location>
        <begin position="357"/>
        <end position="376"/>
    </location>
</feature>
<dbReference type="Pfam" id="PF02653">
    <property type="entry name" value="BPD_transp_2"/>
    <property type="match status" value="1"/>
</dbReference>
<comment type="subcellular location">
    <subcellularLocation>
        <location evidence="1">Cell membrane</location>
        <topology evidence="1">Multi-pass membrane protein</topology>
    </subcellularLocation>
</comment>
<keyword evidence="2" id="KW-1003">Cell membrane</keyword>
<evidence type="ECO:0000256" key="6">
    <source>
        <dbReference type="SAM" id="Phobius"/>
    </source>
</evidence>
<dbReference type="Proteomes" id="UP000322159">
    <property type="component" value="Chromosome"/>
</dbReference>
<gene>
    <name evidence="7" type="ORF">FLP23_00655</name>
</gene>
<dbReference type="RefSeq" id="WP_149324100.1">
    <property type="nucleotide sequence ID" value="NZ_CP043504.1"/>
</dbReference>
<keyword evidence="3 6" id="KW-0812">Transmembrane</keyword>
<keyword evidence="5 6" id="KW-0472">Membrane</keyword>
<dbReference type="GO" id="GO:0022857">
    <property type="term" value="F:transmembrane transporter activity"/>
    <property type="evidence" value="ECO:0007669"/>
    <property type="project" value="InterPro"/>
</dbReference>
<protein>
    <submittedName>
        <fullName evidence="7">ABC transporter permease</fullName>
    </submittedName>
</protein>
<evidence type="ECO:0000256" key="2">
    <source>
        <dbReference type="ARBA" id="ARBA00022475"/>
    </source>
</evidence>
<reference evidence="7 8" key="1">
    <citation type="submission" date="2019-09" db="EMBL/GenBank/DDBJ databases">
        <title>Genome sequencing of strain KACC 19322.</title>
        <authorList>
            <person name="Heo J."/>
            <person name="Kim S.-J."/>
            <person name="Kim J.-S."/>
            <person name="Hong S.-B."/>
            <person name="Kwon S.-W."/>
        </authorList>
    </citation>
    <scope>NUCLEOTIDE SEQUENCE [LARGE SCALE GENOMIC DNA]</scope>
    <source>
        <strain evidence="7 8">KACC 19322</strain>
    </source>
</reference>
<keyword evidence="4 6" id="KW-1133">Transmembrane helix</keyword>
<dbReference type="PANTHER" id="PTHR47089:SF1">
    <property type="entry name" value="GUANOSINE ABC TRANSPORTER PERMEASE PROTEIN NUPP"/>
    <property type="match status" value="1"/>
</dbReference>
<evidence type="ECO:0000313" key="7">
    <source>
        <dbReference type="EMBL" id="QEO08667.1"/>
    </source>
</evidence>
<evidence type="ECO:0000256" key="3">
    <source>
        <dbReference type="ARBA" id="ARBA00022692"/>
    </source>
</evidence>
<evidence type="ECO:0000256" key="1">
    <source>
        <dbReference type="ARBA" id="ARBA00004651"/>
    </source>
</evidence>
<organism evidence="7 8">
    <name type="scientific">Protaetiibacter larvae</name>
    <dbReference type="NCBI Taxonomy" id="2592654"/>
    <lineage>
        <taxon>Bacteria</taxon>
        <taxon>Bacillati</taxon>
        <taxon>Actinomycetota</taxon>
        <taxon>Actinomycetes</taxon>
        <taxon>Micrococcales</taxon>
        <taxon>Microbacteriaceae</taxon>
        <taxon>Protaetiibacter</taxon>
    </lineage>
</organism>
<feature type="transmembrane region" description="Helical" evidence="6">
    <location>
        <begin position="235"/>
        <end position="253"/>
    </location>
</feature>
<feature type="transmembrane region" description="Helical" evidence="6">
    <location>
        <begin position="28"/>
        <end position="49"/>
    </location>
</feature>
<proteinExistence type="predicted"/>
<dbReference type="OrthoDB" id="45037at2"/>
<dbReference type="GO" id="GO:0005886">
    <property type="term" value="C:plasma membrane"/>
    <property type="evidence" value="ECO:0007669"/>
    <property type="project" value="UniProtKB-SubCell"/>
</dbReference>
<accession>A0A5C1Y723</accession>
<feature type="transmembrane region" description="Helical" evidence="6">
    <location>
        <begin position="187"/>
        <end position="206"/>
    </location>
</feature>
<feature type="transmembrane region" description="Helical" evidence="6">
    <location>
        <begin position="282"/>
        <end position="302"/>
    </location>
</feature>
<dbReference type="CDD" id="cd06580">
    <property type="entry name" value="TM_PBP1_transp_TpRbsC_like"/>
    <property type="match status" value="1"/>
</dbReference>
<dbReference type="AlphaFoldDB" id="A0A5C1Y723"/>
<feature type="transmembrane region" description="Helical" evidence="6">
    <location>
        <begin position="155"/>
        <end position="178"/>
    </location>
</feature>
<evidence type="ECO:0000256" key="4">
    <source>
        <dbReference type="ARBA" id="ARBA00022989"/>
    </source>
</evidence>
<dbReference type="PANTHER" id="PTHR47089">
    <property type="entry name" value="ABC TRANSPORTER, PERMEASE PROTEIN"/>
    <property type="match status" value="1"/>
</dbReference>
<dbReference type="InterPro" id="IPR001851">
    <property type="entry name" value="ABC_transp_permease"/>
</dbReference>
<feature type="transmembrane region" description="Helical" evidence="6">
    <location>
        <begin position="129"/>
        <end position="149"/>
    </location>
</feature>
<name>A0A5C1Y723_9MICO</name>
<dbReference type="KEGG" id="lyk:FLP23_00655"/>
<feature type="transmembrane region" description="Helical" evidence="6">
    <location>
        <begin position="322"/>
        <end position="345"/>
    </location>
</feature>
<evidence type="ECO:0000256" key="5">
    <source>
        <dbReference type="ARBA" id="ARBA00023136"/>
    </source>
</evidence>
<sequence length="398" mass="40362">MSAPEPVAPPRPARDWAGVARDILSGNVVLSIAAVVIAFLLGGVLIAVTDEGVQKAAGYFFARPGDTFQAIGQAVGGAYAAMFAGAVFNPRGGFPGGFASIAETLTYATPLIAAGVGVAVSFRAGMFNIGGNGQIIAGATFAAWVAVSWPLPTGIHLLVAVVAGILGGALWGGIVGLLKATTGAHEVIVTIMLNYIAALLLQYLLLGPLRGEGSLQPVSAPIPESASYPVLTGRLHLGVVLALLAVVFMWWLFSRSSLGFKIRAVGLNPAAARTAGIAVGRVYVATMLISGGIVAIAGTHQVLGTGTDLRDGIEGSLGFDAITVALLGRSRPGGVLAAGLLFGALRAGARQMQISTGITVDIVLVVQSLIVLFLAAPPLVRAIFRLPAPRPVVQGGAA</sequence>
<keyword evidence="8" id="KW-1185">Reference proteome</keyword>
<dbReference type="EMBL" id="CP043504">
    <property type="protein sequence ID" value="QEO08667.1"/>
    <property type="molecule type" value="Genomic_DNA"/>
</dbReference>
<evidence type="ECO:0000313" key="8">
    <source>
        <dbReference type="Proteomes" id="UP000322159"/>
    </source>
</evidence>
<feature type="transmembrane region" description="Helical" evidence="6">
    <location>
        <begin position="100"/>
        <end position="122"/>
    </location>
</feature>
<feature type="transmembrane region" description="Helical" evidence="6">
    <location>
        <begin position="70"/>
        <end position="88"/>
    </location>
</feature>